<dbReference type="Gene3D" id="4.10.240.10">
    <property type="entry name" value="Zn(2)-C6 fungal-type DNA-binding domain"/>
    <property type="match status" value="1"/>
</dbReference>
<dbReference type="Proteomes" id="UP000799764">
    <property type="component" value="Unassembled WGS sequence"/>
</dbReference>
<dbReference type="PANTHER" id="PTHR47784:SF5">
    <property type="entry name" value="STEROL UPTAKE CONTROL PROTEIN 2"/>
    <property type="match status" value="1"/>
</dbReference>
<sequence length="480" mass="54347">MAGGPPGQRELTCCGLGSRPPLFPPVGHLRVTSTTETDTQSRKTMSTKPRTQSKQGCTQCRKRRIKCDEGRPDCKNCVRRRSECSFRKYDPVPKSFLARSPRSNRPLSSPEGSIASIPSPTFLDYLPQDELIIHFPEALRPRFRHLLQHFVEETSFTITHNDTARAAWCAAVPQLTAKHVFVLQGTVAISALHMSKHAETENEKKHFRDIATYQMSMGLIKYRQAIADVTEANAESLLAFSITTTAWVLYTTADDFKTLLHPLKEMGQGLNRDHTVKALVTTTSKILRTLRGVLVILVPCWHLIVSGVFKDVAKRDWWPYAVPATPNAIEDDKRLMNLESIWMKPGRPYEYYFDALRQALKTLREDFARVSQLTITDNAPKNRYGKLVDWTSVISWPIQLPVAFVELMEARNPEAWVILAHYAILPAKVEFVFWIKDFAPNLVSAAALVLGEQMRSSIEWPAKAVGVDLDQLYSIHRSEC</sequence>
<protein>
    <recommendedName>
        <fullName evidence="3">Zn(2)-C6 fungal-type domain-containing protein</fullName>
    </recommendedName>
</protein>
<dbReference type="AlphaFoldDB" id="A0A9P4PFA5"/>
<evidence type="ECO:0000256" key="1">
    <source>
        <dbReference type="ARBA" id="ARBA00023242"/>
    </source>
</evidence>
<dbReference type="EMBL" id="MU001503">
    <property type="protein sequence ID" value="KAF2442907.1"/>
    <property type="molecule type" value="Genomic_DNA"/>
</dbReference>
<feature type="compositionally biased region" description="Polar residues" evidence="2">
    <location>
        <begin position="31"/>
        <end position="53"/>
    </location>
</feature>
<dbReference type="OrthoDB" id="5386330at2759"/>
<feature type="region of interest" description="Disordered" evidence="2">
    <location>
        <begin position="24"/>
        <end position="53"/>
    </location>
</feature>
<keyword evidence="1" id="KW-0539">Nucleus</keyword>
<gene>
    <name evidence="4" type="ORF">P171DRAFT_433280</name>
</gene>
<dbReference type="PROSITE" id="PS00463">
    <property type="entry name" value="ZN2_CY6_FUNGAL_1"/>
    <property type="match status" value="1"/>
</dbReference>
<evidence type="ECO:0000256" key="2">
    <source>
        <dbReference type="SAM" id="MobiDB-lite"/>
    </source>
</evidence>
<name>A0A9P4PFA5_9PLEO</name>
<organism evidence="4 5">
    <name type="scientific">Karstenula rhodostoma CBS 690.94</name>
    <dbReference type="NCBI Taxonomy" id="1392251"/>
    <lineage>
        <taxon>Eukaryota</taxon>
        <taxon>Fungi</taxon>
        <taxon>Dikarya</taxon>
        <taxon>Ascomycota</taxon>
        <taxon>Pezizomycotina</taxon>
        <taxon>Dothideomycetes</taxon>
        <taxon>Pleosporomycetidae</taxon>
        <taxon>Pleosporales</taxon>
        <taxon>Massarineae</taxon>
        <taxon>Didymosphaeriaceae</taxon>
        <taxon>Karstenula</taxon>
    </lineage>
</organism>
<evidence type="ECO:0000259" key="3">
    <source>
        <dbReference type="PROSITE" id="PS50048"/>
    </source>
</evidence>
<dbReference type="GO" id="GO:0001228">
    <property type="term" value="F:DNA-binding transcription activator activity, RNA polymerase II-specific"/>
    <property type="evidence" value="ECO:0007669"/>
    <property type="project" value="TreeGrafter"/>
</dbReference>
<evidence type="ECO:0000313" key="5">
    <source>
        <dbReference type="Proteomes" id="UP000799764"/>
    </source>
</evidence>
<keyword evidence="5" id="KW-1185">Reference proteome</keyword>
<dbReference type="CDD" id="cd00067">
    <property type="entry name" value="GAL4"/>
    <property type="match status" value="1"/>
</dbReference>
<evidence type="ECO:0000313" key="4">
    <source>
        <dbReference type="EMBL" id="KAF2442907.1"/>
    </source>
</evidence>
<proteinExistence type="predicted"/>
<dbReference type="InterPro" id="IPR036864">
    <property type="entry name" value="Zn2-C6_fun-type_DNA-bd_sf"/>
</dbReference>
<dbReference type="GO" id="GO:0008270">
    <property type="term" value="F:zinc ion binding"/>
    <property type="evidence" value="ECO:0007669"/>
    <property type="project" value="InterPro"/>
</dbReference>
<dbReference type="PANTHER" id="PTHR47784">
    <property type="entry name" value="STEROL UPTAKE CONTROL PROTEIN 2"/>
    <property type="match status" value="1"/>
</dbReference>
<dbReference type="Pfam" id="PF11951">
    <property type="entry name" value="Fungal_trans_2"/>
    <property type="match status" value="1"/>
</dbReference>
<feature type="domain" description="Zn(2)-C6 fungal-type" evidence="3">
    <location>
        <begin position="56"/>
        <end position="86"/>
    </location>
</feature>
<dbReference type="InterPro" id="IPR001138">
    <property type="entry name" value="Zn2Cys6_DnaBD"/>
</dbReference>
<comment type="caution">
    <text evidence="4">The sequence shown here is derived from an EMBL/GenBank/DDBJ whole genome shotgun (WGS) entry which is preliminary data.</text>
</comment>
<accession>A0A9P4PFA5</accession>
<reference evidence="4" key="1">
    <citation type="journal article" date="2020" name="Stud. Mycol.">
        <title>101 Dothideomycetes genomes: a test case for predicting lifestyles and emergence of pathogens.</title>
        <authorList>
            <person name="Haridas S."/>
            <person name="Albert R."/>
            <person name="Binder M."/>
            <person name="Bloem J."/>
            <person name="Labutti K."/>
            <person name="Salamov A."/>
            <person name="Andreopoulos B."/>
            <person name="Baker S."/>
            <person name="Barry K."/>
            <person name="Bills G."/>
            <person name="Bluhm B."/>
            <person name="Cannon C."/>
            <person name="Castanera R."/>
            <person name="Culley D."/>
            <person name="Daum C."/>
            <person name="Ezra D."/>
            <person name="Gonzalez J."/>
            <person name="Henrissat B."/>
            <person name="Kuo A."/>
            <person name="Liang C."/>
            <person name="Lipzen A."/>
            <person name="Lutzoni F."/>
            <person name="Magnuson J."/>
            <person name="Mondo S."/>
            <person name="Nolan M."/>
            <person name="Ohm R."/>
            <person name="Pangilinan J."/>
            <person name="Park H.-J."/>
            <person name="Ramirez L."/>
            <person name="Alfaro M."/>
            <person name="Sun H."/>
            <person name="Tritt A."/>
            <person name="Yoshinaga Y."/>
            <person name="Zwiers L.-H."/>
            <person name="Turgeon B."/>
            <person name="Goodwin S."/>
            <person name="Spatafora J."/>
            <person name="Crous P."/>
            <person name="Grigoriev I."/>
        </authorList>
    </citation>
    <scope>NUCLEOTIDE SEQUENCE</scope>
    <source>
        <strain evidence="4">CBS 690.94</strain>
    </source>
</reference>
<dbReference type="InterPro" id="IPR021858">
    <property type="entry name" value="Fun_TF"/>
</dbReference>
<dbReference type="SMART" id="SM00066">
    <property type="entry name" value="GAL4"/>
    <property type="match status" value="1"/>
</dbReference>
<dbReference type="InterPro" id="IPR053157">
    <property type="entry name" value="Sterol_Uptake_Regulator"/>
</dbReference>
<dbReference type="SUPFAM" id="SSF57701">
    <property type="entry name" value="Zn2/Cys6 DNA-binding domain"/>
    <property type="match status" value="1"/>
</dbReference>
<dbReference type="PROSITE" id="PS50048">
    <property type="entry name" value="ZN2_CY6_FUNGAL_2"/>
    <property type="match status" value="1"/>
</dbReference>
<dbReference type="Pfam" id="PF00172">
    <property type="entry name" value="Zn_clus"/>
    <property type="match status" value="1"/>
</dbReference>